<gene>
    <name evidence="8" type="ORF">CSB45_03720</name>
</gene>
<feature type="transmembrane region" description="Helical" evidence="6">
    <location>
        <begin position="193"/>
        <end position="210"/>
    </location>
</feature>
<keyword evidence="5" id="KW-0802">TPR repeat</keyword>
<dbReference type="AlphaFoldDB" id="A0A2G6E9Y2"/>
<evidence type="ECO:0000313" key="9">
    <source>
        <dbReference type="Proteomes" id="UP000229740"/>
    </source>
</evidence>
<feature type="repeat" description="TPR" evidence="5">
    <location>
        <begin position="559"/>
        <end position="592"/>
    </location>
</feature>
<feature type="transmembrane region" description="Helical" evidence="6">
    <location>
        <begin position="238"/>
        <end position="258"/>
    </location>
</feature>
<dbReference type="SUPFAM" id="SSF48452">
    <property type="entry name" value="TPR-like"/>
    <property type="match status" value="1"/>
</dbReference>
<feature type="transmembrane region" description="Helical" evidence="6">
    <location>
        <begin position="158"/>
        <end position="181"/>
    </location>
</feature>
<feature type="transmembrane region" description="Helical" evidence="6">
    <location>
        <begin position="126"/>
        <end position="146"/>
    </location>
</feature>
<feature type="domain" description="O-antigen ligase-related" evidence="7">
    <location>
        <begin position="201"/>
        <end position="339"/>
    </location>
</feature>
<evidence type="ECO:0000256" key="5">
    <source>
        <dbReference type="PROSITE-ProRule" id="PRU00339"/>
    </source>
</evidence>
<protein>
    <recommendedName>
        <fullName evidence="7">O-antigen ligase-related domain-containing protein</fullName>
    </recommendedName>
</protein>
<sequence>MYWIKAVLRADRKPAARIFLGCLLLLIVVMPFDEGGNGYIVQAFTHSSLLFCAVIWSVQTLRQGNAFFRVDPLDWMLTAALIWLAVNTCFSVYRYAAFLELVKICSYAGVFYLCRQLFPFRALRQLLLATLFTSSVLQMLIAWGWMLTERRPALQADFINPNNFACFMVCGVNIGLSILIFADPQRSRRHTQVFKIVIAILLCCLIGTIINGGSRGAILAFLGSGFFIFILKKRRLALCFLLLCCVGFFLPLPAGSIFERLQKKSDQFAYERIGIWKSSVAMARDNYLRGVGPGQFEYVSPAYNFPVERAIARYGKNINSAHNDLLQILDELGLPGLGLALGELGLVIVYALRRFRRKPYSWTEVAAPAVLLGGLLQGTFSCLLASPAIALVMTLACVLILESKPLRAPIALKFAVPKLCCLLTLLMAVYVLLYAIVYPLLGHRHYLDYLHLKEEHELLRAIPHLQAAIDTVPIHPLYFYELGRIYMEAFKKAPDSELFRGALDALDKAVRYNRRYYKFYETRAILYKELFKTLSPNRATAEKALREYELALQYNPFNPFLLFSRAMIYADIARFDAALEQLYQALAIEPNFVGGRQMIAKLLTRLGRETEAERFRQEAAELHQQYAARAAESHYTFSLLRSLE</sequence>
<evidence type="ECO:0000256" key="4">
    <source>
        <dbReference type="ARBA" id="ARBA00023136"/>
    </source>
</evidence>
<keyword evidence="2 6" id="KW-0812">Transmembrane</keyword>
<comment type="subcellular location">
    <subcellularLocation>
        <location evidence="1">Membrane</location>
        <topology evidence="1">Multi-pass membrane protein</topology>
    </subcellularLocation>
</comment>
<dbReference type="GO" id="GO:0016020">
    <property type="term" value="C:membrane"/>
    <property type="evidence" value="ECO:0007669"/>
    <property type="project" value="UniProtKB-SubCell"/>
</dbReference>
<evidence type="ECO:0000256" key="1">
    <source>
        <dbReference type="ARBA" id="ARBA00004141"/>
    </source>
</evidence>
<dbReference type="PROSITE" id="PS50005">
    <property type="entry name" value="TPR"/>
    <property type="match status" value="1"/>
</dbReference>
<comment type="caution">
    <text evidence="8">The sequence shown here is derived from an EMBL/GenBank/DDBJ whole genome shotgun (WGS) entry which is preliminary data.</text>
</comment>
<dbReference type="InterPro" id="IPR019734">
    <property type="entry name" value="TPR_rpt"/>
</dbReference>
<reference evidence="8 9" key="1">
    <citation type="submission" date="2017-10" db="EMBL/GenBank/DDBJ databases">
        <title>Novel microbial diversity and functional potential in the marine mammal oral microbiome.</title>
        <authorList>
            <person name="Dudek N.K."/>
            <person name="Sun C.L."/>
            <person name="Burstein D."/>
            <person name="Kantor R.S."/>
            <person name="Aliaga Goltsman D.S."/>
            <person name="Bik E.M."/>
            <person name="Thomas B.C."/>
            <person name="Banfield J.F."/>
            <person name="Relman D.A."/>
        </authorList>
    </citation>
    <scope>NUCLEOTIDE SEQUENCE [LARGE SCALE GENOMIC DNA]</scope>
    <source>
        <strain evidence="8">DOLZORAL124_49_17</strain>
    </source>
</reference>
<evidence type="ECO:0000256" key="6">
    <source>
        <dbReference type="SAM" id="Phobius"/>
    </source>
</evidence>
<dbReference type="InterPro" id="IPR007016">
    <property type="entry name" value="O-antigen_ligase-rel_domated"/>
</dbReference>
<dbReference type="InterPro" id="IPR011990">
    <property type="entry name" value="TPR-like_helical_dom_sf"/>
</dbReference>
<name>A0A2G6E9Y2_9BACT</name>
<feature type="transmembrane region" description="Helical" evidence="6">
    <location>
        <begin position="15"/>
        <end position="32"/>
    </location>
</feature>
<accession>A0A2G6E9Y2</accession>
<dbReference type="Proteomes" id="UP000229740">
    <property type="component" value="Unassembled WGS sequence"/>
</dbReference>
<dbReference type="InterPro" id="IPR051533">
    <property type="entry name" value="WaaL-like"/>
</dbReference>
<keyword evidence="3 6" id="KW-1133">Transmembrane helix</keyword>
<feature type="transmembrane region" description="Helical" evidence="6">
    <location>
        <begin position="422"/>
        <end position="441"/>
    </location>
</feature>
<evidence type="ECO:0000256" key="2">
    <source>
        <dbReference type="ARBA" id="ARBA00022692"/>
    </source>
</evidence>
<feature type="transmembrane region" description="Helical" evidence="6">
    <location>
        <begin position="216"/>
        <end position="231"/>
    </location>
</feature>
<evidence type="ECO:0000313" key="8">
    <source>
        <dbReference type="EMBL" id="PID58662.1"/>
    </source>
</evidence>
<dbReference type="Gene3D" id="1.25.40.10">
    <property type="entry name" value="Tetratricopeptide repeat domain"/>
    <property type="match status" value="2"/>
</dbReference>
<proteinExistence type="predicted"/>
<dbReference type="PANTHER" id="PTHR37422:SF13">
    <property type="entry name" value="LIPOPOLYSACCHARIDE BIOSYNTHESIS PROTEIN PA4999-RELATED"/>
    <property type="match status" value="1"/>
</dbReference>
<dbReference type="PANTHER" id="PTHR37422">
    <property type="entry name" value="TEICHURONIC ACID BIOSYNTHESIS PROTEIN TUAE"/>
    <property type="match status" value="1"/>
</dbReference>
<feature type="transmembrane region" description="Helical" evidence="6">
    <location>
        <begin position="332"/>
        <end position="352"/>
    </location>
</feature>
<keyword evidence="4 6" id="KW-0472">Membrane</keyword>
<evidence type="ECO:0000259" key="7">
    <source>
        <dbReference type="Pfam" id="PF04932"/>
    </source>
</evidence>
<evidence type="ECO:0000256" key="3">
    <source>
        <dbReference type="ARBA" id="ARBA00022989"/>
    </source>
</evidence>
<feature type="transmembrane region" description="Helical" evidence="6">
    <location>
        <begin position="38"/>
        <end position="58"/>
    </location>
</feature>
<organism evidence="8 9">
    <name type="scientific">candidate division KSB3 bacterium</name>
    <dbReference type="NCBI Taxonomy" id="2044937"/>
    <lineage>
        <taxon>Bacteria</taxon>
        <taxon>candidate division KSB3</taxon>
    </lineage>
</organism>
<dbReference type="EMBL" id="PDPS01000022">
    <property type="protein sequence ID" value="PID58662.1"/>
    <property type="molecule type" value="Genomic_DNA"/>
</dbReference>
<dbReference type="Pfam" id="PF04932">
    <property type="entry name" value="Wzy_C"/>
    <property type="match status" value="1"/>
</dbReference>